<keyword evidence="3" id="KW-0442">Lipid degradation</keyword>
<keyword evidence="5" id="KW-1185">Reference proteome</keyword>
<evidence type="ECO:0000313" key="4">
    <source>
        <dbReference type="EMBL" id="KAF7138521.1"/>
    </source>
</evidence>
<dbReference type="GO" id="GO:0016788">
    <property type="term" value="F:hydrolase activity, acting on ester bonds"/>
    <property type="evidence" value="ECO:0007669"/>
    <property type="project" value="InterPro"/>
</dbReference>
<organism evidence="4 5">
    <name type="scientific">Rhododendron simsii</name>
    <name type="common">Sims's rhododendron</name>
    <dbReference type="NCBI Taxonomy" id="118357"/>
    <lineage>
        <taxon>Eukaryota</taxon>
        <taxon>Viridiplantae</taxon>
        <taxon>Streptophyta</taxon>
        <taxon>Embryophyta</taxon>
        <taxon>Tracheophyta</taxon>
        <taxon>Spermatophyta</taxon>
        <taxon>Magnoliopsida</taxon>
        <taxon>eudicotyledons</taxon>
        <taxon>Gunneridae</taxon>
        <taxon>Pentapetalae</taxon>
        <taxon>asterids</taxon>
        <taxon>Ericales</taxon>
        <taxon>Ericaceae</taxon>
        <taxon>Ericoideae</taxon>
        <taxon>Rhodoreae</taxon>
        <taxon>Rhododendron</taxon>
    </lineage>
</organism>
<keyword evidence="3" id="KW-0443">Lipid metabolism</keyword>
<accession>A0A834GSV7</accession>
<dbReference type="GO" id="GO:0016042">
    <property type="term" value="P:lipid catabolic process"/>
    <property type="evidence" value="ECO:0007669"/>
    <property type="project" value="UniProtKB-KW"/>
</dbReference>
<dbReference type="PANTHER" id="PTHR45648:SF5">
    <property type="entry name" value="OS04G0577300 PROTEIN"/>
    <property type="match status" value="1"/>
</dbReference>
<comment type="similarity">
    <text evidence="1">Belongs to the 'GDSL' lipolytic enzyme family.</text>
</comment>
<dbReference type="Proteomes" id="UP000626092">
    <property type="component" value="Unassembled WGS sequence"/>
</dbReference>
<sequence length="357" mass="39733">MLRPRVSLSSFFVAVVLFSFVQFVVVPYAPNLMNIFQSRDETVADLLGEYSTVEGVFVFGDSTVSAGDFAATAYPYGLDWKNGSGGRFSNRYTIADYFATKVGTHISHPFTSAGDAILEDDAGINFGTGGCGLLDKTRPPRRDWQCSSASKQKRQMINLDLNKTRIEKAVFLVSIAGNDFIFSYLNKRQDAKEFAQELGVEMKSLLETLYTLGARKFVVNNVGPVGCIPNLRHSFRMMTCNIWLNEDVKIYNNHLKAVLRDFANTFVECKVVLADSYGLLSLILDDPAKYGFKNVSHACCGEWSKDNNMFECKNSTEICGDRKAHLFFDGAHTTDHANKVFADNCLSGKVCSRVGRH</sequence>
<dbReference type="InterPro" id="IPR051058">
    <property type="entry name" value="GDSL_Est/Lipase"/>
</dbReference>
<proteinExistence type="inferred from homology"/>
<reference evidence="4" key="1">
    <citation type="submission" date="2019-11" db="EMBL/GenBank/DDBJ databases">
        <authorList>
            <person name="Liu Y."/>
            <person name="Hou J."/>
            <person name="Li T.-Q."/>
            <person name="Guan C.-H."/>
            <person name="Wu X."/>
            <person name="Wu H.-Z."/>
            <person name="Ling F."/>
            <person name="Zhang R."/>
            <person name="Shi X.-G."/>
            <person name="Ren J.-P."/>
            <person name="Chen E.-F."/>
            <person name="Sun J.-M."/>
        </authorList>
    </citation>
    <scope>NUCLEOTIDE SEQUENCE</scope>
    <source>
        <strain evidence="4">Adult_tree_wgs_1</strain>
        <tissue evidence="4">Leaves</tissue>
    </source>
</reference>
<evidence type="ECO:0000256" key="1">
    <source>
        <dbReference type="ARBA" id="ARBA00008668"/>
    </source>
</evidence>
<dbReference type="SUPFAM" id="SSF52266">
    <property type="entry name" value="SGNH hydrolase"/>
    <property type="match status" value="1"/>
</dbReference>
<keyword evidence="2" id="KW-0378">Hydrolase</keyword>
<evidence type="ECO:0008006" key="6">
    <source>
        <dbReference type="Google" id="ProtNLM"/>
    </source>
</evidence>
<evidence type="ECO:0000313" key="5">
    <source>
        <dbReference type="Proteomes" id="UP000626092"/>
    </source>
</evidence>
<comment type="caution">
    <text evidence="4">The sequence shown here is derived from an EMBL/GenBank/DDBJ whole genome shotgun (WGS) entry which is preliminary data.</text>
</comment>
<protein>
    <recommendedName>
        <fullName evidence="6">GDSL esterase/lipase</fullName>
    </recommendedName>
</protein>
<dbReference type="AlphaFoldDB" id="A0A834GSV7"/>
<dbReference type="EMBL" id="WJXA01000007">
    <property type="protein sequence ID" value="KAF7138521.1"/>
    <property type="molecule type" value="Genomic_DNA"/>
</dbReference>
<dbReference type="PANTHER" id="PTHR45648">
    <property type="entry name" value="GDSL LIPASE/ACYLHYDROLASE FAMILY PROTEIN (AFU_ORTHOLOGUE AFUA_4G14700)"/>
    <property type="match status" value="1"/>
</dbReference>
<dbReference type="Pfam" id="PF00657">
    <property type="entry name" value="Lipase_GDSL"/>
    <property type="match status" value="1"/>
</dbReference>
<evidence type="ECO:0000256" key="2">
    <source>
        <dbReference type="ARBA" id="ARBA00022801"/>
    </source>
</evidence>
<dbReference type="OrthoDB" id="1627600at2759"/>
<dbReference type="Gene3D" id="3.40.50.1110">
    <property type="entry name" value="SGNH hydrolase"/>
    <property type="match status" value="1"/>
</dbReference>
<evidence type="ECO:0000256" key="3">
    <source>
        <dbReference type="ARBA" id="ARBA00022963"/>
    </source>
</evidence>
<name>A0A834GSV7_RHOSS</name>
<gene>
    <name evidence="4" type="ORF">RHSIM_Rhsim07G0252400</name>
</gene>
<dbReference type="InterPro" id="IPR001087">
    <property type="entry name" value="GDSL"/>
</dbReference>
<dbReference type="InterPro" id="IPR036514">
    <property type="entry name" value="SGNH_hydro_sf"/>
</dbReference>